<gene>
    <name evidence="2" type="ORF">V6575_15445</name>
</gene>
<keyword evidence="1" id="KW-0732">Signal</keyword>
<evidence type="ECO:0000313" key="2">
    <source>
        <dbReference type="EMBL" id="MEJ8475490.1"/>
    </source>
</evidence>
<reference evidence="2 3" key="1">
    <citation type="submission" date="2024-02" db="EMBL/GenBank/DDBJ databases">
        <title>Roseibium algae sp. nov., isolated from marine alga (Grateloupia sp.), showing potential in myo-inositol conversion.</title>
        <authorList>
            <person name="Wang Y."/>
        </authorList>
    </citation>
    <scope>NUCLEOTIDE SEQUENCE [LARGE SCALE GENOMIC DNA]</scope>
    <source>
        <strain evidence="2 3">H3510</strain>
    </source>
</reference>
<feature type="chain" id="PRO_5045294256" evidence="1">
    <location>
        <begin position="24"/>
        <end position="112"/>
    </location>
</feature>
<evidence type="ECO:0000313" key="3">
    <source>
        <dbReference type="Proteomes" id="UP001385499"/>
    </source>
</evidence>
<name>A0ABU8TMU4_9HYPH</name>
<protein>
    <submittedName>
        <fullName evidence="2">Uncharacterized protein</fullName>
    </submittedName>
</protein>
<organism evidence="2 3">
    <name type="scientific">Roseibium algae</name>
    <dbReference type="NCBI Taxonomy" id="3123038"/>
    <lineage>
        <taxon>Bacteria</taxon>
        <taxon>Pseudomonadati</taxon>
        <taxon>Pseudomonadota</taxon>
        <taxon>Alphaproteobacteria</taxon>
        <taxon>Hyphomicrobiales</taxon>
        <taxon>Stappiaceae</taxon>
        <taxon>Roseibium</taxon>
    </lineage>
</organism>
<dbReference type="RefSeq" id="WP_340275596.1">
    <property type="nucleotide sequence ID" value="NZ_JBAKIA010000011.1"/>
</dbReference>
<dbReference type="EMBL" id="JBAKIA010000011">
    <property type="protein sequence ID" value="MEJ8475490.1"/>
    <property type="molecule type" value="Genomic_DNA"/>
</dbReference>
<dbReference type="Proteomes" id="UP001385499">
    <property type="component" value="Unassembled WGS sequence"/>
</dbReference>
<keyword evidence="3" id="KW-1185">Reference proteome</keyword>
<feature type="signal peptide" evidence="1">
    <location>
        <begin position="1"/>
        <end position="23"/>
    </location>
</feature>
<evidence type="ECO:0000256" key="1">
    <source>
        <dbReference type="SAM" id="SignalP"/>
    </source>
</evidence>
<sequence>MKKTAKYALFGFAAACLSSAAQAESVDFERFLSSPAGAAGIAAAVAGLGECDTPLNWAPGFDPMNGTLDPNAVSVSCQYKDIDDEEFYDKSVTAKFHFWDETPTLDSLVYLP</sequence>
<comment type="caution">
    <text evidence="2">The sequence shown here is derived from an EMBL/GenBank/DDBJ whole genome shotgun (WGS) entry which is preliminary data.</text>
</comment>
<proteinExistence type="predicted"/>
<accession>A0ABU8TMU4</accession>